<evidence type="ECO:0000313" key="2">
    <source>
        <dbReference type="Proteomes" id="UP000054653"/>
    </source>
</evidence>
<protein>
    <submittedName>
        <fullName evidence="1">Uncharacterized protein</fullName>
    </submittedName>
</protein>
<proteinExistence type="predicted"/>
<dbReference type="EMBL" id="JYDI01002434">
    <property type="protein sequence ID" value="KRY25278.1"/>
    <property type="molecule type" value="Genomic_DNA"/>
</dbReference>
<keyword evidence="2" id="KW-1185">Reference proteome</keyword>
<gene>
    <name evidence="1" type="ORF">T03_1556</name>
</gene>
<evidence type="ECO:0000313" key="1">
    <source>
        <dbReference type="EMBL" id="KRY25278.1"/>
    </source>
</evidence>
<name>A0A0V1AKU0_TRIBR</name>
<dbReference type="Proteomes" id="UP000054653">
    <property type="component" value="Unassembled WGS sequence"/>
</dbReference>
<dbReference type="AlphaFoldDB" id="A0A0V1AKU0"/>
<organism evidence="1 2">
    <name type="scientific">Trichinella britovi</name>
    <name type="common">Parasitic roundworm</name>
    <dbReference type="NCBI Taxonomy" id="45882"/>
    <lineage>
        <taxon>Eukaryota</taxon>
        <taxon>Metazoa</taxon>
        <taxon>Ecdysozoa</taxon>
        <taxon>Nematoda</taxon>
        <taxon>Enoplea</taxon>
        <taxon>Dorylaimia</taxon>
        <taxon>Trichinellida</taxon>
        <taxon>Trichinellidae</taxon>
        <taxon>Trichinella</taxon>
    </lineage>
</organism>
<reference evidence="1 2" key="1">
    <citation type="submission" date="2015-01" db="EMBL/GenBank/DDBJ databases">
        <title>Evolution of Trichinella species and genotypes.</title>
        <authorList>
            <person name="Korhonen P.K."/>
            <person name="Edoardo P."/>
            <person name="Giuseppe L.R."/>
            <person name="Gasser R.B."/>
        </authorList>
    </citation>
    <scope>NUCLEOTIDE SEQUENCE [LARGE SCALE GENOMIC DNA]</scope>
    <source>
        <strain evidence="1">ISS120</strain>
    </source>
</reference>
<accession>A0A0V1AKU0</accession>
<comment type="caution">
    <text evidence="1">The sequence shown here is derived from an EMBL/GenBank/DDBJ whole genome shotgun (WGS) entry which is preliminary data.</text>
</comment>
<sequence>MLTVPLLSHRSVGLLLSFSNSDCSECSQAVSCAAWLRAIYSASVVDNATVRCFLDVHAIAAPEWHTTHPEMDRRSTICHCTILIPRHQWALLRSFILKRSHNAIFNSFFDDSLFERRSSTYTPTARNISFFRRK</sequence>